<organism evidence="1 2">
    <name type="scientific">Plectonema cf. radiosum LEGE 06105</name>
    <dbReference type="NCBI Taxonomy" id="945769"/>
    <lineage>
        <taxon>Bacteria</taxon>
        <taxon>Bacillati</taxon>
        <taxon>Cyanobacteriota</taxon>
        <taxon>Cyanophyceae</taxon>
        <taxon>Oscillatoriophycideae</taxon>
        <taxon>Oscillatoriales</taxon>
        <taxon>Microcoleaceae</taxon>
        <taxon>Plectonema</taxon>
    </lineage>
</organism>
<dbReference type="PANTHER" id="PTHR30619">
    <property type="entry name" value="DNA INTERNALIZATION/COMPETENCE PROTEIN COMEC/REC2"/>
    <property type="match status" value="1"/>
</dbReference>
<dbReference type="Proteomes" id="UP000620559">
    <property type="component" value="Unassembled WGS sequence"/>
</dbReference>
<evidence type="ECO:0000313" key="2">
    <source>
        <dbReference type="Proteomes" id="UP000620559"/>
    </source>
</evidence>
<sequence>MEIKIFDVDSGFCALIIADNNHAALIDCGYNERTGFRPTNYIMNSSLFGLEHVIISHLSDENIADLPYLMGKDVQSQFPTKILIKNPSLNASNLPEIGIRNNTRETRINFLRLISDSYRAKIVNHRVGNISLSFFSNNYPDFLDYNSLSLVTFVHYFDIDIIFPSNLTQRGWYSLLENASFQEHLRRVNFFVASNHGQESGYCPEVFDYCKPELVIISNNLNQPIKSETKNKYISHSQGFKTLSDKQKLLTTREHGNITISKLAANKVQITTSKIILNKNRSQNSNSFSRYF</sequence>
<comment type="caution">
    <text evidence="1">The sequence shown here is derived from an EMBL/GenBank/DDBJ whole genome shotgun (WGS) entry which is preliminary data.</text>
</comment>
<dbReference type="AlphaFoldDB" id="A0A8J7JU68"/>
<dbReference type="RefSeq" id="WP_193922632.1">
    <property type="nucleotide sequence ID" value="NZ_JADEWL010000068.1"/>
</dbReference>
<dbReference type="Gene3D" id="3.60.15.10">
    <property type="entry name" value="Ribonuclease Z/Hydroxyacylglutathione hydrolase-like"/>
    <property type="match status" value="1"/>
</dbReference>
<dbReference type="InterPro" id="IPR052159">
    <property type="entry name" value="Competence_DNA_uptake"/>
</dbReference>
<dbReference type="InterPro" id="IPR036866">
    <property type="entry name" value="RibonucZ/Hydroxyglut_hydro"/>
</dbReference>
<proteinExistence type="predicted"/>
<evidence type="ECO:0000313" key="1">
    <source>
        <dbReference type="EMBL" id="MBE9214679.1"/>
    </source>
</evidence>
<accession>A0A8J7JU68</accession>
<keyword evidence="2" id="KW-1185">Reference proteome</keyword>
<protein>
    <recommendedName>
        <fullName evidence="3">Metallo-beta-lactamase domain-containing protein</fullName>
    </recommendedName>
</protein>
<dbReference type="SUPFAM" id="SSF56281">
    <property type="entry name" value="Metallo-hydrolase/oxidoreductase"/>
    <property type="match status" value="2"/>
</dbReference>
<dbReference type="EMBL" id="JADEWL010000068">
    <property type="protein sequence ID" value="MBE9214679.1"/>
    <property type="molecule type" value="Genomic_DNA"/>
</dbReference>
<evidence type="ECO:0008006" key="3">
    <source>
        <dbReference type="Google" id="ProtNLM"/>
    </source>
</evidence>
<name>A0A8J7JU68_9CYAN</name>
<reference evidence="1" key="1">
    <citation type="submission" date="2020-10" db="EMBL/GenBank/DDBJ databases">
        <authorList>
            <person name="Castelo-Branco R."/>
            <person name="Eusebio N."/>
            <person name="Adriana R."/>
            <person name="Vieira A."/>
            <person name="Brugerolle De Fraissinette N."/>
            <person name="Rezende De Castro R."/>
            <person name="Schneider M.P."/>
            <person name="Vasconcelos V."/>
            <person name="Leao P.N."/>
        </authorList>
    </citation>
    <scope>NUCLEOTIDE SEQUENCE</scope>
    <source>
        <strain evidence="1">LEGE 06105</strain>
    </source>
</reference>
<dbReference type="PANTHER" id="PTHR30619:SF1">
    <property type="entry name" value="RECOMBINATION PROTEIN 2"/>
    <property type="match status" value="1"/>
</dbReference>
<gene>
    <name evidence="1" type="ORF">IQ247_18735</name>
</gene>